<evidence type="ECO:0000256" key="3">
    <source>
        <dbReference type="ARBA" id="ARBA00022989"/>
    </source>
</evidence>
<dbReference type="EMBL" id="PEBK01000004">
    <property type="protein sequence ID" value="PJM75498.1"/>
    <property type="molecule type" value="Genomic_DNA"/>
</dbReference>
<keyword evidence="3 6" id="KW-1133">Transmembrane helix</keyword>
<dbReference type="OrthoDB" id="2004788at2"/>
<dbReference type="GO" id="GO:0016020">
    <property type="term" value="C:membrane"/>
    <property type="evidence" value="ECO:0007669"/>
    <property type="project" value="UniProtKB-SubCell"/>
</dbReference>
<evidence type="ECO:0000256" key="6">
    <source>
        <dbReference type="SAM" id="Phobius"/>
    </source>
</evidence>
<keyword evidence="4 6" id="KW-0472">Membrane</keyword>
<feature type="compositionally biased region" description="Low complexity" evidence="5">
    <location>
        <begin position="54"/>
        <end position="75"/>
    </location>
</feature>
<evidence type="ECO:0000256" key="5">
    <source>
        <dbReference type="SAM" id="MobiDB-lite"/>
    </source>
</evidence>
<dbReference type="Pfam" id="PF05154">
    <property type="entry name" value="TM2"/>
    <property type="match status" value="1"/>
</dbReference>
<dbReference type="InterPro" id="IPR007829">
    <property type="entry name" value="TM2"/>
</dbReference>
<organism evidence="8 9">
    <name type="scientific">Bifidobacterium simiarum</name>
    <dbReference type="NCBI Taxonomy" id="2045441"/>
    <lineage>
        <taxon>Bacteria</taxon>
        <taxon>Bacillati</taxon>
        <taxon>Actinomycetota</taxon>
        <taxon>Actinomycetes</taxon>
        <taxon>Bifidobacteriales</taxon>
        <taxon>Bifidobacteriaceae</taxon>
        <taxon>Bifidobacterium</taxon>
    </lineage>
</organism>
<dbReference type="Proteomes" id="UP000231451">
    <property type="component" value="Unassembled WGS sequence"/>
</dbReference>
<feature type="transmembrane region" description="Helical" evidence="6">
    <location>
        <begin position="174"/>
        <end position="193"/>
    </location>
</feature>
<feature type="region of interest" description="Disordered" evidence="5">
    <location>
        <begin position="1"/>
        <end position="153"/>
    </location>
</feature>
<evidence type="ECO:0000256" key="2">
    <source>
        <dbReference type="ARBA" id="ARBA00022692"/>
    </source>
</evidence>
<evidence type="ECO:0000256" key="1">
    <source>
        <dbReference type="ARBA" id="ARBA00004141"/>
    </source>
</evidence>
<feature type="compositionally biased region" description="Low complexity" evidence="5">
    <location>
        <begin position="123"/>
        <end position="153"/>
    </location>
</feature>
<sequence length="250" mass="26471">MPLQQPSFQQPEQPQQPTYSQSAQDAFLEAEQAAAQYTGTEPQFGAGAVPNQHGPSAQGPQSPYSSPYDSPYGSAHGQPQNPPSYGQAYGQSQSSYGQQYGQSGAGVGTGTGDRDAADNPYAQNPYGQNPYGQNGYAQNGYQQFPPYGQSQYGQPQYGQPQYAYGYGLSSKSKIAAGLLGIFLGCFGVHNFYLGNTGKALAQLLLTVVGWIVVIGPAVAGLWGLVEGILIIASKPGSPWHRDANGYELQD</sequence>
<dbReference type="AlphaFoldDB" id="A0A2M9HFB1"/>
<evidence type="ECO:0000313" key="9">
    <source>
        <dbReference type="Proteomes" id="UP000231451"/>
    </source>
</evidence>
<evidence type="ECO:0000313" key="8">
    <source>
        <dbReference type="EMBL" id="PJM75498.1"/>
    </source>
</evidence>
<gene>
    <name evidence="8" type="ORF">CSQ87_05495</name>
</gene>
<feature type="compositionally biased region" description="Low complexity" evidence="5">
    <location>
        <begin position="1"/>
        <end position="22"/>
    </location>
</feature>
<comment type="caution">
    <text evidence="8">The sequence shown here is derived from an EMBL/GenBank/DDBJ whole genome shotgun (WGS) entry which is preliminary data.</text>
</comment>
<protein>
    <recommendedName>
        <fullName evidence="7">TM2 domain-containing protein</fullName>
    </recommendedName>
</protein>
<feature type="domain" description="TM2" evidence="7">
    <location>
        <begin position="170"/>
        <end position="213"/>
    </location>
</feature>
<keyword evidence="2 6" id="KW-0812">Transmembrane</keyword>
<comment type="subcellular location">
    <subcellularLocation>
        <location evidence="1">Membrane</location>
        <topology evidence="1">Multi-pass membrane protein</topology>
    </subcellularLocation>
</comment>
<reference evidence="8 9" key="1">
    <citation type="submission" date="2017-10" db="EMBL/GenBank/DDBJ databases">
        <title>Draft genome sequences of strains TRE 1, TRE 9, TRE H and TRI 7, isolated from tamarins, belonging to four potential novel Bifidobacterium species.</title>
        <authorList>
            <person name="Mattarelli P."/>
            <person name="Modesto M."/>
            <person name="Puglisi E."/>
            <person name="Morelli L."/>
            <person name="Spezio C."/>
            <person name="Bonetti A."/>
            <person name="Sandri C."/>
        </authorList>
    </citation>
    <scope>NUCLEOTIDE SEQUENCE [LARGE SCALE GENOMIC DNA]</scope>
    <source>
        <strain evidence="9">TRI7</strain>
    </source>
</reference>
<feature type="compositionally biased region" description="Low complexity" evidence="5">
    <location>
        <begin position="84"/>
        <end position="102"/>
    </location>
</feature>
<accession>A0A2M9HFB1</accession>
<feature type="transmembrane region" description="Helical" evidence="6">
    <location>
        <begin position="199"/>
        <end position="225"/>
    </location>
</feature>
<evidence type="ECO:0000259" key="7">
    <source>
        <dbReference type="Pfam" id="PF05154"/>
    </source>
</evidence>
<proteinExistence type="predicted"/>
<name>A0A2M9HFB1_9BIFI</name>
<keyword evidence="9" id="KW-1185">Reference proteome</keyword>
<evidence type="ECO:0000256" key="4">
    <source>
        <dbReference type="ARBA" id="ARBA00023136"/>
    </source>
</evidence>